<reference evidence="3" key="1">
    <citation type="submission" date="2022-01" db="EMBL/GenBank/DDBJ databases">
        <authorList>
            <person name="King R."/>
        </authorList>
    </citation>
    <scope>NUCLEOTIDE SEQUENCE</scope>
</reference>
<organism evidence="3 4">
    <name type="scientific">Ceutorhynchus assimilis</name>
    <name type="common">cabbage seed weevil</name>
    <dbReference type="NCBI Taxonomy" id="467358"/>
    <lineage>
        <taxon>Eukaryota</taxon>
        <taxon>Metazoa</taxon>
        <taxon>Ecdysozoa</taxon>
        <taxon>Arthropoda</taxon>
        <taxon>Hexapoda</taxon>
        <taxon>Insecta</taxon>
        <taxon>Pterygota</taxon>
        <taxon>Neoptera</taxon>
        <taxon>Endopterygota</taxon>
        <taxon>Coleoptera</taxon>
        <taxon>Polyphaga</taxon>
        <taxon>Cucujiformia</taxon>
        <taxon>Curculionidae</taxon>
        <taxon>Ceutorhynchinae</taxon>
        <taxon>Ceutorhynchus</taxon>
    </lineage>
</organism>
<feature type="region of interest" description="Disordered" evidence="2">
    <location>
        <begin position="1"/>
        <end position="36"/>
    </location>
</feature>
<feature type="coiled-coil region" evidence="1">
    <location>
        <begin position="38"/>
        <end position="65"/>
    </location>
</feature>
<dbReference type="EMBL" id="OU892278">
    <property type="protein sequence ID" value="CAG9765285.1"/>
    <property type="molecule type" value="Genomic_DNA"/>
</dbReference>
<evidence type="ECO:0000313" key="3">
    <source>
        <dbReference type="EMBL" id="CAG9765285.1"/>
    </source>
</evidence>
<dbReference type="AlphaFoldDB" id="A0A9N9QMH7"/>
<feature type="compositionally biased region" description="Basic and acidic residues" evidence="2">
    <location>
        <begin position="9"/>
        <end position="18"/>
    </location>
</feature>
<evidence type="ECO:0000256" key="1">
    <source>
        <dbReference type="SAM" id="Coils"/>
    </source>
</evidence>
<proteinExistence type="predicted"/>
<evidence type="ECO:0000256" key="2">
    <source>
        <dbReference type="SAM" id="MobiDB-lite"/>
    </source>
</evidence>
<name>A0A9N9QMH7_9CUCU</name>
<keyword evidence="4" id="KW-1185">Reference proteome</keyword>
<keyword evidence="1" id="KW-0175">Coiled coil</keyword>
<evidence type="ECO:0000313" key="4">
    <source>
        <dbReference type="Proteomes" id="UP001152799"/>
    </source>
</evidence>
<gene>
    <name evidence="3" type="ORF">CEUTPL_LOCUS5897</name>
</gene>
<dbReference type="Proteomes" id="UP001152799">
    <property type="component" value="Chromosome 2"/>
</dbReference>
<sequence>MDSDDYSTEDSKKRKMDEFFGNNRRSNRTPRNKKDKRLEEMLALMKGMSADQKELKEELLKLKGENEVRKTIEIIDKERRKNNVVMNGLKFDNNEPEVLVKDVKAFLNQQLKVNITPKSVTRIAERTWIIELQNEVDKRKIMENKTKLKGHERRKSFYK</sequence>
<accession>A0A9N9QMH7</accession>
<dbReference type="OrthoDB" id="6782755at2759"/>
<protein>
    <submittedName>
        <fullName evidence="3">Uncharacterized protein</fullName>
    </submittedName>
</protein>
<feature type="compositionally biased region" description="Basic residues" evidence="2">
    <location>
        <begin position="25"/>
        <end position="35"/>
    </location>
</feature>